<dbReference type="HOGENOM" id="CLU_025996_0_3_2"/>
<gene>
    <name evidence="2" type="ORF">J07HQW2_01325</name>
</gene>
<dbReference type="Gene3D" id="3.90.550.10">
    <property type="entry name" value="Spore Coat Polysaccharide Biosynthesis Protein SpsA, Chain A"/>
    <property type="match status" value="1"/>
</dbReference>
<proteinExistence type="predicted"/>
<dbReference type="AlphaFoldDB" id="U1NDS8"/>
<dbReference type="SUPFAM" id="SSF53448">
    <property type="entry name" value="Nucleotide-diphospho-sugar transferases"/>
    <property type="match status" value="1"/>
</dbReference>
<protein>
    <submittedName>
        <fullName evidence="2">Glycosyltransferases involved in cell wall biogenesis</fullName>
    </submittedName>
</protein>
<reference evidence="2 3" key="1">
    <citation type="journal article" date="2013" name="PLoS ONE">
        <title>Assembly-driven community genomics of a hypersaline microbial ecosystem.</title>
        <authorList>
            <person name="Podell S."/>
            <person name="Ugalde J.A."/>
            <person name="Narasingarao P."/>
            <person name="Banfield J.F."/>
            <person name="Heidelberg K.B."/>
            <person name="Allen E.E."/>
        </authorList>
    </citation>
    <scope>NUCLEOTIDE SEQUENCE [LARGE SCALE GENOMIC DNA]</scope>
    <source>
        <strain evidence="3">J07HQW2</strain>
    </source>
</reference>
<dbReference type="STRING" id="1238425.J07HQW2_01325"/>
<evidence type="ECO:0000259" key="1">
    <source>
        <dbReference type="Pfam" id="PF00535"/>
    </source>
</evidence>
<keyword evidence="2" id="KW-0808">Transferase</keyword>
<evidence type="ECO:0000313" key="3">
    <source>
        <dbReference type="Proteomes" id="UP000030710"/>
    </source>
</evidence>
<dbReference type="RefSeq" id="WP_021054374.1">
    <property type="nucleotide sequence ID" value="NZ_KE356561.1"/>
</dbReference>
<dbReference type="PANTHER" id="PTHR22916:SF3">
    <property type="entry name" value="UDP-GLCNAC:BETAGAL BETA-1,3-N-ACETYLGLUCOSAMINYLTRANSFERASE-LIKE PROTEIN 1"/>
    <property type="match status" value="1"/>
</dbReference>
<evidence type="ECO:0000313" key="2">
    <source>
        <dbReference type="EMBL" id="ERG94883.1"/>
    </source>
</evidence>
<dbReference type="Proteomes" id="UP000030710">
    <property type="component" value="Unassembled WGS sequence"/>
</dbReference>
<feature type="non-terminal residue" evidence="2">
    <location>
        <position position="230"/>
    </location>
</feature>
<dbReference type="PANTHER" id="PTHR22916">
    <property type="entry name" value="GLYCOSYLTRANSFERASE"/>
    <property type="match status" value="1"/>
</dbReference>
<name>U1NDS8_9EURY</name>
<dbReference type="eggNOG" id="arCOG01385">
    <property type="taxonomic scope" value="Archaea"/>
</dbReference>
<dbReference type="Pfam" id="PF00535">
    <property type="entry name" value="Glycos_transf_2"/>
    <property type="match status" value="1"/>
</dbReference>
<dbReference type="EMBL" id="KE356561">
    <property type="protein sequence ID" value="ERG94883.1"/>
    <property type="molecule type" value="Genomic_DNA"/>
</dbReference>
<dbReference type="InterPro" id="IPR001173">
    <property type="entry name" value="Glyco_trans_2-like"/>
</dbReference>
<dbReference type="GO" id="GO:0016758">
    <property type="term" value="F:hexosyltransferase activity"/>
    <property type="evidence" value="ECO:0007669"/>
    <property type="project" value="UniProtKB-ARBA"/>
</dbReference>
<sequence length="230" mass="26003">MSIRGSLSKTRSDEDGPLVSVILPTYEDSEYIGSALRSIAAQTYSHVEVILIDSSGVSWLKSLADEVDWIKYSFQKPTGLAAARNKGIDLAEGEYVGFLDADDKWLPEKLDRQLDVLNNGVDLVYSDVYIQKEKIRRRVKSLPINDPETHHIDFLYEGGVPILSVVVRRRCLETECFDESLPAVEDRHIIIRLFHEYTPGRVAEPLAVYTRRADSMSSNADMMHKAEIMV</sequence>
<accession>U1NDS8</accession>
<dbReference type="InterPro" id="IPR029044">
    <property type="entry name" value="Nucleotide-diphossugar_trans"/>
</dbReference>
<feature type="domain" description="Glycosyltransferase 2-like" evidence="1">
    <location>
        <begin position="20"/>
        <end position="143"/>
    </location>
</feature>
<organism evidence="2 3">
    <name type="scientific">Haloquadratum walsbyi J07HQW2</name>
    <dbReference type="NCBI Taxonomy" id="1238425"/>
    <lineage>
        <taxon>Archaea</taxon>
        <taxon>Methanobacteriati</taxon>
        <taxon>Methanobacteriota</taxon>
        <taxon>Stenosarchaea group</taxon>
        <taxon>Halobacteria</taxon>
        <taxon>Halobacteriales</taxon>
        <taxon>Haloferacaceae</taxon>
        <taxon>Haloquadratum</taxon>
    </lineage>
</organism>